<organism evidence="2 3">
    <name type="scientific">Paracoccus liaowanqingii</name>
    <dbReference type="NCBI Taxonomy" id="2560053"/>
    <lineage>
        <taxon>Bacteria</taxon>
        <taxon>Pseudomonadati</taxon>
        <taxon>Pseudomonadota</taxon>
        <taxon>Alphaproteobacteria</taxon>
        <taxon>Rhodobacterales</taxon>
        <taxon>Paracoccaceae</taxon>
        <taxon>Paracoccus</taxon>
    </lineage>
</organism>
<gene>
    <name evidence="2" type="ORF">E4L95_12995</name>
</gene>
<accession>A0A4Z1CFK9</accession>
<evidence type="ECO:0000313" key="3">
    <source>
        <dbReference type="Proteomes" id="UP000297972"/>
    </source>
</evidence>
<proteinExistence type="predicted"/>
<dbReference type="Proteomes" id="UP000297972">
    <property type="component" value="Unassembled WGS sequence"/>
</dbReference>
<protein>
    <submittedName>
        <fullName evidence="2">Uncharacterized protein</fullName>
    </submittedName>
</protein>
<dbReference type="EMBL" id="SRPG01000124">
    <property type="protein sequence ID" value="TGN57842.1"/>
    <property type="molecule type" value="Genomic_DNA"/>
</dbReference>
<dbReference type="AlphaFoldDB" id="A0A4Z1CFK9"/>
<feature type="region of interest" description="Disordered" evidence="1">
    <location>
        <begin position="1"/>
        <end position="29"/>
    </location>
</feature>
<sequence>MTRDSDKIGHSKKSKRIKGPIKKERTPRMTDTDWSSILVGAKANGRPTGDYLVWLHHGKGRTSDIHPAKGVALAALISAVTQITHLVAQIDSVQDNDFELLLKVHSIVTRLIES</sequence>
<comment type="caution">
    <text evidence="2">The sequence shown here is derived from an EMBL/GenBank/DDBJ whole genome shotgun (WGS) entry which is preliminary data.</text>
</comment>
<evidence type="ECO:0000256" key="1">
    <source>
        <dbReference type="SAM" id="MobiDB-lite"/>
    </source>
</evidence>
<feature type="compositionally biased region" description="Basic residues" evidence="1">
    <location>
        <begin position="10"/>
        <end position="20"/>
    </location>
</feature>
<dbReference type="OrthoDB" id="9844079at2"/>
<reference evidence="2 3" key="1">
    <citation type="submission" date="2019-03" db="EMBL/GenBank/DDBJ databases">
        <authorList>
            <person name="Li J."/>
        </authorList>
    </citation>
    <scope>NUCLEOTIDE SEQUENCE [LARGE SCALE GENOMIC DNA]</scope>
    <source>
        <strain evidence="2 3">3058</strain>
    </source>
</reference>
<dbReference type="RefSeq" id="WP_135817979.1">
    <property type="nucleotide sequence ID" value="NZ_SRPG01000124.1"/>
</dbReference>
<name>A0A4Z1CFK9_9RHOB</name>
<evidence type="ECO:0000313" key="2">
    <source>
        <dbReference type="EMBL" id="TGN57842.1"/>
    </source>
</evidence>
<keyword evidence="3" id="KW-1185">Reference proteome</keyword>